<dbReference type="RefSeq" id="XP_015081451.1">
    <property type="nucleotide sequence ID" value="XM_015225965.1"/>
</dbReference>
<feature type="compositionally biased region" description="Polar residues" evidence="1">
    <location>
        <begin position="78"/>
        <end position="93"/>
    </location>
</feature>
<reference evidence="2" key="1">
    <citation type="journal article" date="2014" name="Nat. Genet.">
        <title>The genome of the stress-tolerant wild tomato species Solanum pennellii.</title>
        <authorList>
            <person name="Bolger A."/>
            <person name="Scossa F."/>
            <person name="Bolger M.E."/>
            <person name="Lanz C."/>
            <person name="Maumus F."/>
            <person name="Tohge T."/>
            <person name="Quesneville H."/>
            <person name="Alseekh S."/>
            <person name="Sorensen I."/>
            <person name="Lichtenstein G."/>
            <person name="Fich E.A."/>
            <person name="Conte M."/>
            <person name="Keller H."/>
            <person name="Schneeberger K."/>
            <person name="Schwacke R."/>
            <person name="Ofner I."/>
            <person name="Vrebalov J."/>
            <person name="Xu Y."/>
            <person name="Osorio S."/>
            <person name="Aflitos S.A."/>
            <person name="Schijlen E."/>
            <person name="Jimenez-Gomez J.M."/>
            <person name="Ryngajllo M."/>
            <person name="Kimura S."/>
            <person name="Kumar R."/>
            <person name="Koenig D."/>
            <person name="Headland L.R."/>
            <person name="Maloof J.N."/>
            <person name="Sinha N."/>
            <person name="van Ham R.C."/>
            <person name="Lankhorst R.K."/>
            <person name="Mao L."/>
            <person name="Vogel A."/>
            <person name="Arsova B."/>
            <person name="Panstruga R."/>
            <person name="Fei Z."/>
            <person name="Rose J.K."/>
            <person name="Zamir D."/>
            <person name="Carrari F."/>
            <person name="Giovannoni J.J."/>
            <person name="Weigel D."/>
            <person name="Usadel B."/>
            <person name="Fernie A.R."/>
        </authorList>
    </citation>
    <scope>NUCLEOTIDE SEQUENCE [LARGE SCALE GENOMIC DNA]</scope>
    <source>
        <strain evidence="2">cv. LA0716</strain>
    </source>
</reference>
<evidence type="ECO:0000256" key="1">
    <source>
        <dbReference type="SAM" id="MobiDB-lite"/>
    </source>
</evidence>
<protein>
    <submittedName>
        <fullName evidence="3">Uncharacterized protein LOC107025113</fullName>
    </submittedName>
</protein>
<feature type="region of interest" description="Disordered" evidence="1">
    <location>
        <begin position="1"/>
        <end position="21"/>
    </location>
</feature>
<dbReference type="Proteomes" id="UP000694930">
    <property type="component" value="Chromosome 7"/>
</dbReference>
<feature type="region of interest" description="Disordered" evidence="1">
    <location>
        <begin position="65"/>
        <end position="114"/>
    </location>
</feature>
<feature type="region of interest" description="Disordered" evidence="1">
    <location>
        <begin position="170"/>
        <end position="189"/>
    </location>
</feature>
<gene>
    <name evidence="3" type="primary">LOC107025113</name>
</gene>
<sequence>MFSQVVTNQTGKQRGARQKEVEFSRIREFLRMNPPSFSGLNTTEDPKNFIEELKNVFEVEKKNLRDREDFKNKRPKTGNGSRQKKSNANQSSFKQKRKGPALSSASAPAKNKGEYYGQNSRVKFAYSQGNVAQGGSKPPTCAKCSRNHSGVCREGSNGCFNRGQTRNFMQECPRNKQGNGNGGNRASLH</sequence>
<reference evidence="3" key="2">
    <citation type="submission" date="2025-08" db="UniProtKB">
        <authorList>
            <consortium name="RefSeq"/>
        </authorList>
    </citation>
    <scope>IDENTIFICATION</scope>
</reference>
<organism evidence="2 3">
    <name type="scientific">Solanum pennellii</name>
    <name type="common">Tomato</name>
    <name type="synonym">Lycopersicon pennellii</name>
    <dbReference type="NCBI Taxonomy" id="28526"/>
    <lineage>
        <taxon>Eukaryota</taxon>
        <taxon>Viridiplantae</taxon>
        <taxon>Streptophyta</taxon>
        <taxon>Embryophyta</taxon>
        <taxon>Tracheophyta</taxon>
        <taxon>Spermatophyta</taxon>
        <taxon>Magnoliopsida</taxon>
        <taxon>eudicotyledons</taxon>
        <taxon>Gunneridae</taxon>
        <taxon>Pentapetalae</taxon>
        <taxon>asterids</taxon>
        <taxon>lamiids</taxon>
        <taxon>Solanales</taxon>
        <taxon>Solanaceae</taxon>
        <taxon>Solanoideae</taxon>
        <taxon>Solaneae</taxon>
        <taxon>Solanum</taxon>
        <taxon>Solanum subgen. Lycopersicon</taxon>
    </lineage>
</organism>
<accession>A0ABM1H7E6</accession>
<feature type="compositionally biased region" description="Polar residues" evidence="1">
    <location>
        <begin position="1"/>
        <end position="12"/>
    </location>
</feature>
<proteinExistence type="predicted"/>
<keyword evidence="2" id="KW-1185">Reference proteome</keyword>
<evidence type="ECO:0000313" key="3">
    <source>
        <dbReference type="RefSeq" id="XP_015081451.1"/>
    </source>
</evidence>
<evidence type="ECO:0000313" key="2">
    <source>
        <dbReference type="Proteomes" id="UP000694930"/>
    </source>
</evidence>
<dbReference type="GeneID" id="107025113"/>
<name>A0ABM1H7E6_SOLPN</name>